<accession>A0AAQ3JKW2</accession>
<feature type="transmembrane region" description="Helical" evidence="6">
    <location>
        <begin position="252"/>
        <end position="277"/>
    </location>
</feature>
<gene>
    <name evidence="8" type="ORF">Cni_G00117</name>
</gene>
<feature type="region of interest" description="Disordered" evidence="5">
    <location>
        <begin position="1"/>
        <end position="45"/>
    </location>
</feature>
<feature type="compositionally biased region" description="Basic and acidic residues" evidence="5">
    <location>
        <begin position="33"/>
        <end position="45"/>
    </location>
</feature>
<evidence type="ECO:0000259" key="7">
    <source>
        <dbReference type="Pfam" id="PF03151"/>
    </source>
</evidence>
<comment type="subcellular location">
    <subcellularLocation>
        <location evidence="1">Membrane</location>
        <topology evidence="1">Multi-pass membrane protein</topology>
    </subcellularLocation>
</comment>
<dbReference type="PANTHER" id="PTHR11132">
    <property type="entry name" value="SOLUTE CARRIER FAMILY 35"/>
    <property type="match status" value="1"/>
</dbReference>
<evidence type="ECO:0000256" key="4">
    <source>
        <dbReference type="ARBA" id="ARBA00023136"/>
    </source>
</evidence>
<proteinExistence type="predicted"/>
<dbReference type="EMBL" id="CP136890">
    <property type="protein sequence ID" value="WOK91426.1"/>
    <property type="molecule type" value="Genomic_DNA"/>
</dbReference>
<evidence type="ECO:0000256" key="6">
    <source>
        <dbReference type="SAM" id="Phobius"/>
    </source>
</evidence>
<feature type="transmembrane region" description="Helical" evidence="6">
    <location>
        <begin position="188"/>
        <end position="209"/>
    </location>
</feature>
<protein>
    <recommendedName>
        <fullName evidence="7">Sugar phosphate transporter domain-containing protein</fullName>
    </recommendedName>
</protein>
<reference evidence="8 9" key="1">
    <citation type="submission" date="2023-10" db="EMBL/GenBank/DDBJ databases">
        <title>Chromosome-scale genome assembly provides insights into flower coloration mechanisms of Canna indica.</title>
        <authorList>
            <person name="Li C."/>
        </authorList>
    </citation>
    <scope>NUCLEOTIDE SEQUENCE [LARGE SCALE GENOMIC DNA]</scope>
    <source>
        <tissue evidence="8">Flower</tissue>
    </source>
</reference>
<feature type="transmembrane region" description="Helical" evidence="6">
    <location>
        <begin position="155"/>
        <end position="176"/>
    </location>
</feature>
<feature type="domain" description="Sugar phosphate transporter" evidence="7">
    <location>
        <begin position="157"/>
        <end position="262"/>
    </location>
</feature>
<feature type="region of interest" description="Disordered" evidence="5">
    <location>
        <begin position="57"/>
        <end position="78"/>
    </location>
</feature>
<evidence type="ECO:0000256" key="1">
    <source>
        <dbReference type="ARBA" id="ARBA00004141"/>
    </source>
</evidence>
<dbReference type="Pfam" id="PF03151">
    <property type="entry name" value="TPT"/>
    <property type="match status" value="1"/>
</dbReference>
<keyword evidence="2 6" id="KW-0812">Transmembrane</keyword>
<keyword evidence="3 6" id="KW-1133">Transmembrane helix</keyword>
<dbReference type="Proteomes" id="UP001327560">
    <property type="component" value="Chromosome 1"/>
</dbReference>
<organism evidence="8 9">
    <name type="scientific">Canna indica</name>
    <name type="common">Indian-shot</name>
    <dbReference type="NCBI Taxonomy" id="4628"/>
    <lineage>
        <taxon>Eukaryota</taxon>
        <taxon>Viridiplantae</taxon>
        <taxon>Streptophyta</taxon>
        <taxon>Embryophyta</taxon>
        <taxon>Tracheophyta</taxon>
        <taxon>Spermatophyta</taxon>
        <taxon>Magnoliopsida</taxon>
        <taxon>Liliopsida</taxon>
        <taxon>Zingiberales</taxon>
        <taxon>Cannaceae</taxon>
        <taxon>Canna</taxon>
    </lineage>
</organism>
<name>A0AAQ3JKW2_9LILI</name>
<evidence type="ECO:0000313" key="8">
    <source>
        <dbReference type="EMBL" id="WOK91426.1"/>
    </source>
</evidence>
<keyword evidence="4 6" id="KW-0472">Membrane</keyword>
<dbReference type="InterPro" id="IPR050186">
    <property type="entry name" value="TPT_transporter"/>
</dbReference>
<dbReference type="AlphaFoldDB" id="A0AAQ3JKW2"/>
<evidence type="ECO:0000256" key="3">
    <source>
        <dbReference type="ARBA" id="ARBA00022989"/>
    </source>
</evidence>
<evidence type="ECO:0000313" key="9">
    <source>
        <dbReference type="Proteomes" id="UP001327560"/>
    </source>
</evidence>
<sequence length="281" mass="31076">MTMEEHISQEDETVAAAVDAEPNADADEVCNGDNHHKPALRREPSFSRWCDENGILHSTAGADDGSPGTNSADEESEDFELPLLRQGNSDEAGSEAESQTISHEFRQRSMFLGTANGDDTKYATLDIEDGVHTSDSIGKLESLEQSRQSTISAAMVMKTLFYILVWYTFSILLTLYNKKLLGNQFGKFPAPLLMNTIHFSMQAILSNVILYIQSRISQSSRNTMSWKDYFVRVVPTAIGTALDVNLSNESLVFISVTFATMVCFLYLTGFFGPAIALHFGK</sequence>
<dbReference type="GO" id="GO:0016020">
    <property type="term" value="C:membrane"/>
    <property type="evidence" value="ECO:0007669"/>
    <property type="project" value="UniProtKB-SubCell"/>
</dbReference>
<evidence type="ECO:0000256" key="5">
    <source>
        <dbReference type="SAM" id="MobiDB-lite"/>
    </source>
</evidence>
<keyword evidence="9" id="KW-1185">Reference proteome</keyword>
<dbReference type="InterPro" id="IPR004853">
    <property type="entry name" value="Sugar_P_trans_dom"/>
</dbReference>
<evidence type="ECO:0000256" key="2">
    <source>
        <dbReference type="ARBA" id="ARBA00022692"/>
    </source>
</evidence>